<dbReference type="AlphaFoldDB" id="A0A418SHB6"/>
<evidence type="ECO:0008006" key="3">
    <source>
        <dbReference type="Google" id="ProtNLM"/>
    </source>
</evidence>
<dbReference type="Pfam" id="PF06108">
    <property type="entry name" value="DUF952"/>
    <property type="match status" value="1"/>
</dbReference>
<keyword evidence="2" id="KW-1185">Reference proteome</keyword>
<dbReference type="PANTHER" id="PTHR34129">
    <property type="entry name" value="BLR1139 PROTEIN"/>
    <property type="match status" value="1"/>
</dbReference>
<reference evidence="1 2" key="1">
    <citation type="submission" date="2020-08" db="EMBL/GenBank/DDBJ databases">
        <title>Genome sequence of Rhodobacteraceae bacterium Lw-13e.</title>
        <authorList>
            <person name="Poehlein A."/>
            <person name="Wolter L."/>
            <person name="Daniel R."/>
            <person name="Brinkhoff T."/>
        </authorList>
    </citation>
    <scope>NUCLEOTIDE SEQUENCE [LARGE SCALE GENOMIC DNA]</scope>
    <source>
        <strain evidence="1 2">Lw-13e</strain>
    </source>
</reference>
<accession>A0A418SHB6</accession>
<dbReference type="PANTHER" id="PTHR34129:SF1">
    <property type="entry name" value="DUF952 DOMAIN-CONTAINING PROTEIN"/>
    <property type="match status" value="1"/>
</dbReference>
<dbReference type="EMBL" id="CP060436">
    <property type="protein sequence ID" value="QPM90354.1"/>
    <property type="molecule type" value="Genomic_DNA"/>
</dbReference>
<proteinExistence type="predicted"/>
<gene>
    <name evidence="1" type="ORF">PSAL_015920</name>
</gene>
<evidence type="ECO:0000313" key="2">
    <source>
        <dbReference type="Proteomes" id="UP000283786"/>
    </source>
</evidence>
<dbReference type="KEGG" id="palw:PSAL_015920"/>
<evidence type="ECO:0000313" key="1">
    <source>
        <dbReference type="EMBL" id="QPM90354.1"/>
    </source>
</evidence>
<protein>
    <recommendedName>
        <fullName evidence="3">DUF952 domain-containing protein</fullName>
    </recommendedName>
</protein>
<dbReference type="InterPro" id="IPR009297">
    <property type="entry name" value="DUF952"/>
</dbReference>
<name>A0A418SHB6_9RHOB</name>
<dbReference type="Gene3D" id="3.20.170.20">
    <property type="entry name" value="Protein of unknown function DUF952"/>
    <property type="match status" value="1"/>
</dbReference>
<organism evidence="1 2">
    <name type="scientific">Pseudooceanicola algae</name>
    <dbReference type="NCBI Taxonomy" id="1537215"/>
    <lineage>
        <taxon>Bacteria</taxon>
        <taxon>Pseudomonadati</taxon>
        <taxon>Pseudomonadota</taxon>
        <taxon>Alphaproteobacteria</taxon>
        <taxon>Rhodobacterales</taxon>
        <taxon>Paracoccaceae</taxon>
        <taxon>Pseudooceanicola</taxon>
    </lineage>
</organism>
<dbReference type="SUPFAM" id="SSF56399">
    <property type="entry name" value="ADP-ribosylation"/>
    <property type="match status" value="1"/>
</dbReference>
<dbReference type="Proteomes" id="UP000283786">
    <property type="component" value="Chromosome"/>
</dbReference>
<sequence>MIYKIFRKTEWDELVAQGETAGAPIDLEDGYIHFSSADTVAETAALHFKDQDELILAACDPEAMEADLKWESSRGGKQFPHLYRKLRMEDVSSHWALPLSGGRHLFPDGLL</sequence>